<dbReference type="AlphaFoldDB" id="A0A6I3KEQ1"/>
<reference evidence="1 2" key="1">
    <citation type="submission" date="2019-07" db="EMBL/GenBank/DDBJ databases">
        <title>Draft genome of C. aurimucosum strain 332.</title>
        <authorList>
            <person name="Pacheco L.G.C."/>
            <person name="Aguiar E.R.G.R."/>
            <person name="Barberis C.M."/>
            <person name="Almuzara M.N."/>
            <person name="Traglia G.M."/>
            <person name="Santos C.S."/>
            <person name="Vay C.A."/>
            <person name="Rocha D.J.P.G."/>
        </authorList>
    </citation>
    <scope>NUCLEOTIDE SEQUENCE [LARGE SCALE GENOMIC DNA]</scope>
    <source>
        <strain evidence="1 2">332</strain>
    </source>
</reference>
<accession>A0A6I3KEQ1</accession>
<dbReference type="Proteomes" id="UP000432568">
    <property type="component" value="Unassembled WGS sequence"/>
</dbReference>
<dbReference type="InterPro" id="IPR024524">
    <property type="entry name" value="DUF3800"/>
</dbReference>
<organism evidence="1 2">
    <name type="scientific">Corynebacterium aurimucosum</name>
    <dbReference type="NCBI Taxonomy" id="169292"/>
    <lineage>
        <taxon>Bacteria</taxon>
        <taxon>Bacillati</taxon>
        <taxon>Actinomycetota</taxon>
        <taxon>Actinomycetes</taxon>
        <taxon>Mycobacteriales</taxon>
        <taxon>Corynebacteriaceae</taxon>
        <taxon>Corynebacterium</taxon>
    </lineage>
</organism>
<protein>
    <submittedName>
        <fullName evidence="1">DUF3800 domain-containing protein</fullName>
    </submittedName>
</protein>
<dbReference type="EMBL" id="VIOG01000019">
    <property type="protein sequence ID" value="MTD92646.1"/>
    <property type="molecule type" value="Genomic_DNA"/>
</dbReference>
<sequence>MYIGYFDEFGHSGAYVSRTDPNYKTHPVFGSGGFIIPADNIRHLSGAFRRIKERGLKAEIDAKVIAKGRLVERWEKKGAALLTTQNVKKYREVRSIYRSYFPP</sequence>
<gene>
    <name evidence="1" type="ORF">FME68_12560</name>
</gene>
<dbReference type="Pfam" id="PF12686">
    <property type="entry name" value="DUF3800"/>
    <property type="match status" value="1"/>
</dbReference>
<comment type="caution">
    <text evidence="1">The sequence shown here is derived from an EMBL/GenBank/DDBJ whole genome shotgun (WGS) entry which is preliminary data.</text>
</comment>
<proteinExistence type="predicted"/>
<name>A0A6I3KEQ1_9CORY</name>
<evidence type="ECO:0000313" key="2">
    <source>
        <dbReference type="Proteomes" id="UP000432568"/>
    </source>
</evidence>
<evidence type="ECO:0000313" key="1">
    <source>
        <dbReference type="EMBL" id="MTD92646.1"/>
    </source>
</evidence>